<comment type="subcellular location">
    <subcellularLocation>
        <location evidence="5">Cell membrane</location>
        <topology evidence="5">Multi-pass membrane protein</topology>
    </subcellularLocation>
    <subcellularLocation>
        <location evidence="1">Membrane</location>
        <topology evidence="1">Multi-pass membrane protein</topology>
    </subcellularLocation>
</comment>
<feature type="compositionally biased region" description="Pro residues" evidence="6">
    <location>
        <begin position="1"/>
        <end position="12"/>
    </location>
</feature>
<feature type="transmembrane region" description="Helical" evidence="5">
    <location>
        <begin position="59"/>
        <end position="79"/>
    </location>
</feature>
<feature type="transmembrane region" description="Helical" evidence="5">
    <location>
        <begin position="142"/>
        <end position="168"/>
    </location>
</feature>
<dbReference type="PIRSF" id="PIRSF006648">
    <property type="entry name" value="DrrB"/>
    <property type="match status" value="1"/>
</dbReference>
<evidence type="ECO:0000313" key="9">
    <source>
        <dbReference type="Proteomes" id="UP001589788"/>
    </source>
</evidence>
<sequence length="308" mass="32847">MTELRPPLPPAAASPGEEAGSPRLAPVAVHVAGGTLREDLRAVRVVWRRELIRFARNRLRIVTSLVQPVLFLFILGTGLSTLVARGIPGATTTSFRTFMFPGVVAMTVLFTAIFSAVSIVWDREFGFLREMLVAPVRRGALVAGKCLGGATVATVQAVIMLALAGLVGVPYDPLLLLTLVGEMLLAALAITALGTLLASRMAQVESFQVVMQFVVLPLFFLSGALFPLRALPAWLAALTKIDPLAYVVDPMRRAVFAHVHTSPAVRRLFGAAMTWDGWRVPVGVELGLTALLAALFLGAAVAAFARSD</sequence>
<evidence type="ECO:0000256" key="4">
    <source>
        <dbReference type="ARBA" id="ARBA00023136"/>
    </source>
</evidence>
<protein>
    <recommendedName>
        <fullName evidence="5">Transport permease protein</fullName>
    </recommendedName>
</protein>
<comment type="similarity">
    <text evidence="5">Belongs to the ABC-2 integral membrane protein family.</text>
</comment>
<proteinExistence type="inferred from homology"/>
<dbReference type="Pfam" id="PF01061">
    <property type="entry name" value="ABC2_membrane"/>
    <property type="match status" value="1"/>
</dbReference>
<keyword evidence="9" id="KW-1185">Reference proteome</keyword>
<feature type="domain" description="ABC transmembrane type-2" evidence="7">
    <location>
        <begin position="59"/>
        <end position="307"/>
    </location>
</feature>
<dbReference type="Proteomes" id="UP001589788">
    <property type="component" value="Unassembled WGS sequence"/>
</dbReference>
<dbReference type="InterPro" id="IPR051784">
    <property type="entry name" value="Nod_factor_ABC_transporter"/>
</dbReference>
<dbReference type="InterPro" id="IPR000412">
    <property type="entry name" value="ABC_2_transport"/>
</dbReference>
<dbReference type="InterPro" id="IPR047817">
    <property type="entry name" value="ABC2_TM_bact-type"/>
</dbReference>
<feature type="transmembrane region" description="Helical" evidence="5">
    <location>
        <begin position="286"/>
        <end position="305"/>
    </location>
</feature>
<dbReference type="PRINTS" id="PR00164">
    <property type="entry name" value="ABC2TRNSPORT"/>
</dbReference>
<reference evidence="8 9" key="1">
    <citation type="submission" date="2024-09" db="EMBL/GenBank/DDBJ databases">
        <authorList>
            <person name="Sun Q."/>
            <person name="Mori K."/>
        </authorList>
    </citation>
    <scope>NUCLEOTIDE SEQUENCE [LARGE SCALE GENOMIC DNA]</scope>
    <source>
        <strain evidence="8 9">JCM 15389</strain>
    </source>
</reference>
<dbReference type="RefSeq" id="WP_377790171.1">
    <property type="nucleotide sequence ID" value="NZ_JBHLYQ010000116.1"/>
</dbReference>
<evidence type="ECO:0000256" key="2">
    <source>
        <dbReference type="ARBA" id="ARBA00022692"/>
    </source>
</evidence>
<evidence type="ECO:0000256" key="1">
    <source>
        <dbReference type="ARBA" id="ARBA00004141"/>
    </source>
</evidence>
<gene>
    <name evidence="8" type="ORF">ACFFRE_10530</name>
</gene>
<keyword evidence="5" id="KW-1003">Cell membrane</keyword>
<dbReference type="PROSITE" id="PS51012">
    <property type="entry name" value="ABC_TM2"/>
    <property type="match status" value="1"/>
</dbReference>
<dbReference type="InterPro" id="IPR013525">
    <property type="entry name" value="ABC2_TM"/>
</dbReference>
<dbReference type="PANTHER" id="PTHR43229:SF2">
    <property type="entry name" value="NODULATION PROTEIN J"/>
    <property type="match status" value="1"/>
</dbReference>
<dbReference type="EMBL" id="JBHLYQ010000116">
    <property type="protein sequence ID" value="MFC0082566.1"/>
    <property type="molecule type" value="Genomic_DNA"/>
</dbReference>
<feature type="transmembrane region" description="Helical" evidence="5">
    <location>
        <begin position="209"/>
        <end position="228"/>
    </location>
</feature>
<feature type="region of interest" description="Disordered" evidence="6">
    <location>
        <begin position="1"/>
        <end position="21"/>
    </location>
</feature>
<keyword evidence="5" id="KW-0813">Transport</keyword>
<evidence type="ECO:0000256" key="5">
    <source>
        <dbReference type="RuleBase" id="RU361157"/>
    </source>
</evidence>
<evidence type="ECO:0000256" key="3">
    <source>
        <dbReference type="ARBA" id="ARBA00022989"/>
    </source>
</evidence>
<feature type="transmembrane region" description="Helical" evidence="5">
    <location>
        <begin position="174"/>
        <end position="197"/>
    </location>
</feature>
<name>A0ABV6C4E5_9ACTN</name>
<keyword evidence="2 5" id="KW-0812">Transmembrane</keyword>
<organism evidence="8 9">
    <name type="scientific">Aciditerrimonas ferrireducens</name>
    <dbReference type="NCBI Taxonomy" id="667306"/>
    <lineage>
        <taxon>Bacteria</taxon>
        <taxon>Bacillati</taxon>
        <taxon>Actinomycetota</taxon>
        <taxon>Acidimicrobiia</taxon>
        <taxon>Acidimicrobiales</taxon>
        <taxon>Acidimicrobiaceae</taxon>
        <taxon>Aciditerrimonas</taxon>
    </lineage>
</organism>
<accession>A0ABV6C4E5</accession>
<evidence type="ECO:0000259" key="7">
    <source>
        <dbReference type="PROSITE" id="PS51012"/>
    </source>
</evidence>
<dbReference type="PANTHER" id="PTHR43229">
    <property type="entry name" value="NODULATION PROTEIN J"/>
    <property type="match status" value="1"/>
</dbReference>
<evidence type="ECO:0000256" key="6">
    <source>
        <dbReference type="SAM" id="MobiDB-lite"/>
    </source>
</evidence>
<evidence type="ECO:0000313" key="8">
    <source>
        <dbReference type="EMBL" id="MFC0082566.1"/>
    </source>
</evidence>
<feature type="transmembrane region" description="Helical" evidence="5">
    <location>
        <begin position="99"/>
        <end position="121"/>
    </location>
</feature>
<keyword evidence="3 5" id="KW-1133">Transmembrane helix</keyword>
<keyword evidence="4 5" id="KW-0472">Membrane</keyword>
<comment type="caution">
    <text evidence="8">The sequence shown here is derived from an EMBL/GenBank/DDBJ whole genome shotgun (WGS) entry which is preliminary data.</text>
</comment>